<dbReference type="Proteomes" id="UP001217089">
    <property type="component" value="Unassembled WGS sequence"/>
</dbReference>
<sequence>MWRKVQSLGLQVVYSERDDVSRFIRKLFAVPLIPAEHIPDAFEQLSSGLHPTQIVEILNYIHGTWKISSVWTVS</sequence>
<comment type="caution">
    <text evidence="1">The sequence shown here is derived from an EMBL/GenBank/DDBJ whole genome shotgun (WGS) entry which is preliminary data.</text>
</comment>
<reference evidence="1 2" key="1">
    <citation type="submission" date="2022-12" db="EMBL/GenBank/DDBJ databases">
        <title>Chromosome-level genome of Tegillarca granosa.</title>
        <authorList>
            <person name="Kim J."/>
        </authorList>
    </citation>
    <scope>NUCLEOTIDE SEQUENCE [LARGE SCALE GENOMIC DNA]</scope>
    <source>
        <strain evidence="1">Teg-2019</strain>
        <tissue evidence="1">Adductor muscle</tissue>
    </source>
</reference>
<dbReference type="EMBL" id="JARBDR010000050">
    <property type="protein sequence ID" value="KAJ8321509.1"/>
    <property type="molecule type" value="Genomic_DNA"/>
</dbReference>
<protein>
    <submittedName>
        <fullName evidence="1">Uncharacterized protein</fullName>
    </submittedName>
</protein>
<evidence type="ECO:0000313" key="2">
    <source>
        <dbReference type="Proteomes" id="UP001217089"/>
    </source>
</evidence>
<accession>A0ABQ9FWC8</accession>
<organism evidence="1 2">
    <name type="scientific">Tegillarca granosa</name>
    <name type="common">Malaysian cockle</name>
    <name type="synonym">Anadara granosa</name>
    <dbReference type="NCBI Taxonomy" id="220873"/>
    <lineage>
        <taxon>Eukaryota</taxon>
        <taxon>Metazoa</taxon>
        <taxon>Spiralia</taxon>
        <taxon>Lophotrochozoa</taxon>
        <taxon>Mollusca</taxon>
        <taxon>Bivalvia</taxon>
        <taxon>Autobranchia</taxon>
        <taxon>Pteriomorphia</taxon>
        <taxon>Arcoida</taxon>
        <taxon>Arcoidea</taxon>
        <taxon>Arcidae</taxon>
        <taxon>Tegillarca</taxon>
    </lineage>
</organism>
<gene>
    <name evidence="1" type="ORF">KUTeg_000936</name>
</gene>
<proteinExistence type="predicted"/>
<keyword evidence="2" id="KW-1185">Reference proteome</keyword>
<name>A0ABQ9FWC8_TEGGR</name>
<evidence type="ECO:0000313" key="1">
    <source>
        <dbReference type="EMBL" id="KAJ8321509.1"/>
    </source>
</evidence>